<organism evidence="2 3">
    <name type="scientific">Kribbella voronezhensis</name>
    <dbReference type="NCBI Taxonomy" id="2512212"/>
    <lineage>
        <taxon>Bacteria</taxon>
        <taxon>Bacillati</taxon>
        <taxon>Actinomycetota</taxon>
        <taxon>Actinomycetes</taxon>
        <taxon>Propionibacteriales</taxon>
        <taxon>Kribbellaceae</taxon>
        <taxon>Kribbella</taxon>
    </lineage>
</organism>
<reference evidence="2 3" key="1">
    <citation type="submission" date="2019-03" db="EMBL/GenBank/DDBJ databases">
        <title>Genomic Encyclopedia of Type Strains, Phase III (KMG-III): the genomes of soil and plant-associated and newly described type strains.</title>
        <authorList>
            <person name="Whitman W."/>
        </authorList>
    </citation>
    <scope>NUCLEOTIDE SEQUENCE [LARGE SCALE GENOMIC DNA]</scope>
    <source>
        <strain evidence="2 3">VKM Ac-2575</strain>
    </source>
</reference>
<evidence type="ECO:0000256" key="1">
    <source>
        <dbReference type="SAM" id="SignalP"/>
    </source>
</evidence>
<name>A0A4R7T9T1_9ACTN</name>
<sequence length="94" mass="9823">MRRFVTGGIVVAGLLGVMPGTASAGVAGGHCPPPVSGYIRWDVTTEPYQADNNVDEQGNNNGVACALPTKKTFELDGVVYTIYNFIDDAGAVPH</sequence>
<accession>A0A4R7T9T1</accession>
<feature type="signal peptide" evidence="1">
    <location>
        <begin position="1"/>
        <end position="24"/>
    </location>
</feature>
<evidence type="ECO:0000313" key="3">
    <source>
        <dbReference type="Proteomes" id="UP000295151"/>
    </source>
</evidence>
<dbReference type="Proteomes" id="UP000295151">
    <property type="component" value="Unassembled WGS sequence"/>
</dbReference>
<evidence type="ECO:0008006" key="4">
    <source>
        <dbReference type="Google" id="ProtNLM"/>
    </source>
</evidence>
<gene>
    <name evidence="2" type="ORF">EV138_2201</name>
</gene>
<proteinExistence type="predicted"/>
<dbReference type="RefSeq" id="WP_133978282.1">
    <property type="nucleotide sequence ID" value="NZ_SOCE01000001.1"/>
</dbReference>
<comment type="caution">
    <text evidence="2">The sequence shown here is derived from an EMBL/GenBank/DDBJ whole genome shotgun (WGS) entry which is preliminary data.</text>
</comment>
<dbReference type="EMBL" id="SOCE01000001">
    <property type="protein sequence ID" value="TDU88655.1"/>
    <property type="molecule type" value="Genomic_DNA"/>
</dbReference>
<feature type="chain" id="PRO_5020976962" description="Secreted protein" evidence="1">
    <location>
        <begin position="25"/>
        <end position="94"/>
    </location>
</feature>
<dbReference type="AlphaFoldDB" id="A0A4R7T9T1"/>
<keyword evidence="3" id="KW-1185">Reference proteome</keyword>
<keyword evidence="1" id="KW-0732">Signal</keyword>
<evidence type="ECO:0000313" key="2">
    <source>
        <dbReference type="EMBL" id="TDU88655.1"/>
    </source>
</evidence>
<protein>
    <recommendedName>
        <fullName evidence="4">Secreted protein</fullName>
    </recommendedName>
</protein>